<dbReference type="GeneID" id="94445367"/>
<proteinExistence type="predicted"/>
<keyword evidence="2" id="KW-0472">Membrane</keyword>
<dbReference type="AlphaFoldDB" id="A0A0F0KPG7"/>
<dbReference type="Proteomes" id="UP000033572">
    <property type="component" value="Unassembled WGS sequence"/>
</dbReference>
<dbReference type="EMBL" id="JYIU01000039">
    <property type="protein sequence ID" value="KJL22339.1"/>
    <property type="molecule type" value="Genomic_DNA"/>
</dbReference>
<feature type="compositionally biased region" description="Basic and acidic residues" evidence="1">
    <location>
        <begin position="1"/>
        <end position="31"/>
    </location>
</feature>
<evidence type="ECO:0000256" key="2">
    <source>
        <dbReference type="SAM" id="Phobius"/>
    </source>
</evidence>
<dbReference type="PATRIC" id="fig|104336.4.peg.1492"/>
<keyword evidence="2" id="KW-0812">Transmembrane</keyword>
<comment type="caution">
    <text evidence="3">The sequence shown here is derived from an EMBL/GenBank/DDBJ whole genome shotgun (WGS) entry which is preliminary data.</text>
</comment>
<name>A0A0F0KPG7_9MICO</name>
<feature type="transmembrane region" description="Helical" evidence="2">
    <location>
        <begin position="42"/>
        <end position="63"/>
    </location>
</feature>
<dbReference type="Pfam" id="PF13196">
    <property type="entry name" value="DUF4012"/>
    <property type="match status" value="1"/>
</dbReference>
<dbReference type="RefSeq" id="WP_045253849.1">
    <property type="nucleotide sequence ID" value="NZ_CP031425.1"/>
</dbReference>
<keyword evidence="4" id="KW-1185">Reference proteome</keyword>
<reference evidence="3 4" key="1">
    <citation type="submission" date="2015-02" db="EMBL/GenBank/DDBJ databases">
        <title>Draft genome sequences of ten Microbacterium spp. with emphasis on heavy metal contaminated environments.</title>
        <authorList>
            <person name="Corretto E."/>
        </authorList>
    </citation>
    <scope>NUCLEOTIDE SEQUENCE [LARGE SCALE GENOMIC DNA]</scope>
    <source>
        <strain evidence="3 4">DSM 12966</strain>
    </source>
</reference>
<evidence type="ECO:0000256" key="1">
    <source>
        <dbReference type="SAM" id="MobiDB-lite"/>
    </source>
</evidence>
<evidence type="ECO:0000313" key="4">
    <source>
        <dbReference type="Proteomes" id="UP000033572"/>
    </source>
</evidence>
<keyword evidence="2" id="KW-1133">Transmembrane helix</keyword>
<dbReference type="InterPro" id="IPR025101">
    <property type="entry name" value="DUF4012"/>
</dbReference>
<dbReference type="KEGG" id="mfol:DXT68_13265"/>
<feature type="region of interest" description="Disordered" evidence="1">
    <location>
        <begin position="1"/>
        <end position="32"/>
    </location>
</feature>
<evidence type="ECO:0008006" key="5">
    <source>
        <dbReference type="Google" id="ProtNLM"/>
    </source>
</evidence>
<organism evidence="3 4">
    <name type="scientific">Microbacterium foliorum</name>
    <dbReference type="NCBI Taxonomy" id="104336"/>
    <lineage>
        <taxon>Bacteria</taxon>
        <taxon>Bacillati</taxon>
        <taxon>Actinomycetota</taxon>
        <taxon>Actinomycetes</taxon>
        <taxon>Micrococcales</taxon>
        <taxon>Microbacteriaceae</taxon>
        <taxon>Microbacterium</taxon>
    </lineage>
</organism>
<protein>
    <recommendedName>
        <fullName evidence="5">DUF4012 domain-containing protein</fullName>
    </recommendedName>
</protein>
<accession>A0A0F0KPG7</accession>
<gene>
    <name evidence="3" type="ORF">RN50_01457</name>
</gene>
<evidence type="ECO:0000313" key="3">
    <source>
        <dbReference type="EMBL" id="KJL22339.1"/>
    </source>
</evidence>
<sequence>MPHESRRAAREAAQKQHAAREADAERADARERKQRRARRVRITWITVAVLFILGLAAACWVGFRALAVKDGLEQSQQLIGELQSGADVTATVEKISGHAESAADAAADPVWAVLEWVPAIGDNLRGVRLAAQSLDVLVNDVGMPVLADGGSDGGSLITKVLEVTKRQSARVAQLADEISAVKESSALIGPVRSGVDQVAEVMGAAAPAVELLPVLLGAEGPRNYLLVFQNNAETLALGGSAAAQTLVHVDNGAITMGSQGSSASYQNGVAVDIPVDQSALDLYSSYLVDHLNTSMSRPDFPTAAKIMRAWWQRDIAPDDIDAVISIDPLALSRMLVATGPITLATGDVLSADNATALLLSDVYRRWDSYAHPELVDGFFAAAAGAVFQQVASGQFDLKNMAIALSESAAQGSVLVWSEDEKVTEAIAGQRISGILPTDNSEATTIGVYFNNSNGSKIDYYTRGSITADAVCEAGTGTFTVNAGLSLPLTQEETEALPRYVQSMTFGTTFRDWIYIYGPPGTTVSNVAVNGERVDVLQQGIDDLGRPTVRFEAWFEAGDQVDVTASFTGAGDFGPLAVQTNPMIHPTVPAITNTCR</sequence>